<proteinExistence type="predicted"/>
<evidence type="ECO:0000259" key="3">
    <source>
        <dbReference type="Pfam" id="PF00588"/>
    </source>
</evidence>
<protein>
    <recommendedName>
        <fullName evidence="3">tRNA/rRNA methyltransferase SpoU type domain-containing protein</fullName>
    </recommendedName>
</protein>
<organism evidence="4 5">
    <name type="scientific">Vanilla planifolia</name>
    <name type="common">Vanilla</name>
    <dbReference type="NCBI Taxonomy" id="51239"/>
    <lineage>
        <taxon>Eukaryota</taxon>
        <taxon>Viridiplantae</taxon>
        <taxon>Streptophyta</taxon>
        <taxon>Embryophyta</taxon>
        <taxon>Tracheophyta</taxon>
        <taxon>Spermatophyta</taxon>
        <taxon>Magnoliopsida</taxon>
        <taxon>Liliopsida</taxon>
        <taxon>Asparagales</taxon>
        <taxon>Orchidaceae</taxon>
        <taxon>Vanilloideae</taxon>
        <taxon>Vanilleae</taxon>
        <taxon>Vanilla</taxon>
    </lineage>
</organism>
<evidence type="ECO:0000313" key="5">
    <source>
        <dbReference type="Proteomes" id="UP000639772"/>
    </source>
</evidence>
<evidence type="ECO:0000256" key="2">
    <source>
        <dbReference type="ARBA" id="ARBA00022679"/>
    </source>
</evidence>
<dbReference type="GO" id="GO:0006396">
    <property type="term" value="P:RNA processing"/>
    <property type="evidence" value="ECO:0007669"/>
    <property type="project" value="InterPro"/>
</dbReference>
<dbReference type="GO" id="GO:0008173">
    <property type="term" value="F:RNA methyltransferase activity"/>
    <property type="evidence" value="ECO:0007669"/>
    <property type="project" value="InterPro"/>
</dbReference>
<keyword evidence="1" id="KW-0489">Methyltransferase</keyword>
<dbReference type="AlphaFoldDB" id="A0A835UVQ8"/>
<dbReference type="GO" id="GO:0032259">
    <property type="term" value="P:methylation"/>
    <property type="evidence" value="ECO:0007669"/>
    <property type="project" value="UniProtKB-KW"/>
</dbReference>
<evidence type="ECO:0000256" key="1">
    <source>
        <dbReference type="ARBA" id="ARBA00022603"/>
    </source>
</evidence>
<dbReference type="EMBL" id="JADCNM010000007">
    <property type="protein sequence ID" value="KAG0475792.1"/>
    <property type="molecule type" value="Genomic_DNA"/>
</dbReference>
<dbReference type="InterPro" id="IPR029026">
    <property type="entry name" value="tRNA_m1G_MTases_N"/>
</dbReference>
<name>A0A835UVQ8_VANPL</name>
<dbReference type="OrthoDB" id="270651at2759"/>
<dbReference type="GO" id="GO:0003723">
    <property type="term" value="F:RNA binding"/>
    <property type="evidence" value="ECO:0007669"/>
    <property type="project" value="InterPro"/>
</dbReference>
<sequence length="174" mass="19299">MVPLLTSASAISILSHKPISILRRKETATSAVWRLWTEPSPLLSNLSVKAPPFFLATRKGTGLSAKECEICDFFVYIPQYGCGTASLNVTVAASIVLHHFGAWAGFVERSREGNKFLVAERSINQVKRNICSEPIESVIEERRTRREFGLSDVFKENGIDQSLEVNLLGVLFDS</sequence>
<dbReference type="InterPro" id="IPR051259">
    <property type="entry name" value="rRNA_Methyltransferase"/>
</dbReference>
<dbReference type="PANTHER" id="PTHR43191:SF7">
    <property type="entry name" value="OBP33PEP LIKE PROTEIN"/>
    <property type="match status" value="1"/>
</dbReference>
<dbReference type="InterPro" id="IPR001537">
    <property type="entry name" value="SpoU_MeTrfase"/>
</dbReference>
<dbReference type="Gene3D" id="3.40.1280.10">
    <property type="match status" value="1"/>
</dbReference>
<dbReference type="SUPFAM" id="SSF75217">
    <property type="entry name" value="alpha/beta knot"/>
    <property type="match status" value="1"/>
</dbReference>
<dbReference type="InterPro" id="IPR029028">
    <property type="entry name" value="Alpha/beta_knot_MTases"/>
</dbReference>
<evidence type="ECO:0000313" key="4">
    <source>
        <dbReference type="EMBL" id="KAG0475792.1"/>
    </source>
</evidence>
<accession>A0A835UVQ8</accession>
<dbReference type="Proteomes" id="UP000639772">
    <property type="component" value="Chromosome 7"/>
</dbReference>
<reference evidence="4 5" key="1">
    <citation type="journal article" date="2020" name="Nat. Food">
        <title>A phased Vanilla planifolia genome enables genetic improvement of flavour and production.</title>
        <authorList>
            <person name="Hasing T."/>
            <person name="Tang H."/>
            <person name="Brym M."/>
            <person name="Khazi F."/>
            <person name="Huang T."/>
            <person name="Chambers A.H."/>
        </authorList>
    </citation>
    <scope>NUCLEOTIDE SEQUENCE [LARGE SCALE GENOMIC DNA]</scope>
    <source>
        <tissue evidence="4">Leaf</tissue>
    </source>
</reference>
<gene>
    <name evidence="4" type="ORF">HPP92_015478</name>
</gene>
<keyword evidence="2" id="KW-0808">Transferase</keyword>
<comment type="caution">
    <text evidence="4">The sequence shown here is derived from an EMBL/GenBank/DDBJ whole genome shotgun (WGS) entry which is preliminary data.</text>
</comment>
<dbReference type="Pfam" id="PF00588">
    <property type="entry name" value="SpoU_methylase"/>
    <property type="match status" value="1"/>
</dbReference>
<dbReference type="PANTHER" id="PTHR43191">
    <property type="entry name" value="RRNA METHYLTRANSFERASE 3"/>
    <property type="match status" value="1"/>
</dbReference>
<feature type="domain" description="tRNA/rRNA methyltransferase SpoU type" evidence="3">
    <location>
        <begin position="47"/>
        <end position="98"/>
    </location>
</feature>